<feature type="domain" description="Ig-like" evidence="2">
    <location>
        <begin position="35"/>
        <end position="121"/>
    </location>
</feature>
<accession>A0A1D1W148</accession>
<feature type="compositionally biased region" description="Polar residues" evidence="1">
    <location>
        <begin position="9"/>
        <end position="21"/>
    </location>
</feature>
<protein>
    <recommendedName>
        <fullName evidence="2">Ig-like domain-containing protein</fullName>
    </recommendedName>
</protein>
<dbReference type="InterPro" id="IPR007110">
    <property type="entry name" value="Ig-like_dom"/>
</dbReference>
<dbReference type="STRING" id="947166.A0A1D1W148"/>
<reference evidence="3 4" key="1">
    <citation type="journal article" date="2016" name="Nat. Commun.">
        <title>Extremotolerant tardigrade genome and improved radiotolerance of human cultured cells by tardigrade-unique protein.</title>
        <authorList>
            <person name="Hashimoto T."/>
            <person name="Horikawa D.D."/>
            <person name="Saito Y."/>
            <person name="Kuwahara H."/>
            <person name="Kozuka-Hata H."/>
            <person name="Shin-I T."/>
            <person name="Minakuchi Y."/>
            <person name="Ohishi K."/>
            <person name="Motoyama A."/>
            <person name="Aizu T."/>
            <person name="Enomoto A."/>
            <person name="Kondo K."/>
            <person name="Tanaka S."/>
            <person name="Hara Y."/>
            <person name="Koshikawa S."/>
            <person name="Sagara H."/>
            <person name="Miura T."/>
            <person name="Yokobori S."/>
            <person name="Miyagawa K."/>
            <person name="Suzuki Y."/>
            <person name="Kubo T."/>
            <person name="Oyama M."/>
            <person name="Kohara Y."/>
            <person name="Fujiyama A."/>
            <person name="Arakawa K."/>
            <person name="Katayama T."/>
            <person name="Toyoda A."/>
            <person name="Kunieda T."/>
        </authorList>
    </citation>
    <scope>NUCLEOTIDE SEQUENCE [LARGE SCALE GENOMIC DNA]</scope>
    <source>
        <strain evidence="3 4">YOKOZUNA-1</strain>
    </source>
</reference>
<dbReference type="Gene3D" id="2.60.40.10">
    <property type="entry name" value="Immunoglobulins"/>
    <property type="match status" value="1"/>
</dbReference>
<dbReference type="SUPFAM" id="SSF48726">
    <property type="entry name" value="Immunoglobulin"/>
    <property type="match status" value="1"/>
</dbReference>
<dbReference type="OrthoDB" id="6159398at2759"/>
<name>A0A1D1W148_RAMVA</name>
<dbReference type="PROSITE" id="PS50835">
    <property type="entry name" value="IG_LIKE"/>
    <property type="match status" value="2"/>
</dbReference>
<dbReference type="InterPro" id="IPR013098">
    <property type="entry name" value="Ig_I-set"/>
</dbReference>
<dbReference type="AlphaFoldDB" id="A0A1D1W148"/>
<feature type="region of interest" description="Disordered" evidence="1">
    <location>
        <begin position="132"/>
        <end position="164"/>
    </location>
</feature>
<keyword evidence="4" id="KW-1185">Reference proteome</keyword>
<dbReference type="InterPro" id="IPR036179">
    <property type="entry name" value="Ig-like_dom_sf"/>
</dbReference>
<evidence type="ECO:0000313" key="4">
    <source>
        <dbReference type="Proteomes" id="UP000186922"/>
    </source>
</evidence>
<dbReference type="InterPro" id="IPR013783">
    <property type="entry name" value="Ig-like_fold"/>
</dbReference>
<feature type="domain" description="Ig-like" evidence="2">
    <location>
        <begin position="130"/>
        <end position="164"/>
    </location>
</feature>
<proteinExistence type="predicted"/>
<evidence type="ECO:0000313" key="3">
    <source>
        <dbReference type="EMBL" id="GAV05064.1"/>
    </source>
</evidence>
<evidence type="ECO:0000259" key="2">
    <source>
        <dbReference type="PROSITE" id="PS50835"/>
    </source>
</evidence>
<dbReference type="Proteomes" id="UP000186922">
    <property type="component" value="Unassembled WGS sequence"/>
</dbReference>
<dbReference type="CDD" id="cd00096">
    <property type="entry name" value="Ig"/>
    <property type="match status" value="1"/>
</dbReference>
<comment type="caution">
    <text evidence="3">The sequence shown here is derived from an EMBL/GenBank/DDBJ whole genome shotgun (WGS) entry which is preliminary data.</text>
</comment>
<feature type="region of interest" description="Disordered" evidence="1">
    <location>
        <begin position="1"/>
        <end position="39"/>
    </location>
</feature>
<sequence length="164" mass="17944">MDKKVQTRWKLSSRTATTPQNPKKPPTLRQSPPSPPGMKTPCQDLIVEAGKRLELPCEIENPESGVLIWKHGAKILATGTTLTSKRNKKLEGTNMILTRISNANAGNYTCQDAGEEQVEVVHAVTIIRPPSVDIQPGDKEISSEKGQPLPLSCRVQGFPQPTLE</sequence>
<gene>
    <name evidence="3" type="primary">RvY_15250-1</name>
    <name evidence="3" type="synonym">RvY_15250.1</name>
    <name evidence="3" type="ORF">RvY_15250</name>
</gene>
<dbReference type="Pfam" id="PF07679">
    <property type="entry name" value="I-set"/>
    <property type="match status" value="1"/>
</dbReference>
<organism evidence="3 4">
    <name type="scientific">Ramazzottius varieornatus</name>
    <name type="common">Water bear</name>
    <name type="synonym">Tardigrade</name>
    <dbReference type="NCBI Taxonomy" id="947166"/>
    <lineage>
        <taxon>Eukaryota</taxon>
        <taxon>Metazoa</taxon>
        <taxon>Ecdysozoa</taxon>
        <taxon>Tardigrada</taxon>
        <taxon>Eutardigrada</taxon>
        <taxon>Parachela</taxon>
        <taxon>Hypsibioidea</taxon>
        <taxon>Ramazzottiidae</taxon>
        <taxon>Ramazzottius</taxon>
    </lineage>
</organism>
<evidence type="ECO:0000256" key="1">
    <source>
        <dbReference type="SAM" id="MobiDB-lite"/>
    </source>
</evidence>
<dbReference type="EMBL" id="BDGG01000011">
    <property type="protein sequence ID" value="GAV05064.1"/>
    <property type="molecule type" value="Genomic_DNA"/>
</dbReference>